<feature type="transmembrane region" description="Helical" evidence="5">
    <location>
        <begin position="41"/>
        <end position="63"/>
    </location>
</feature>
<feature type="transmembrane region" description="Helical" evidence="5">
    <location>
        <begin position="332"/>
        <end position="349"/>
    </location>
</feature>
<feature type="transmembrane region" description="Helical" evidence="5">
    <location>
        <begin position="84"/>
        <end position="107"/>
    </location>
</feature>
<sequence length="447" mass="49368">MSAKNKLNLFDTTMLVVSLIIGMGIFRNPVEVAKSAQSPSIFFLAWILGGVVSFFGGLTYAEIGSRYAVKGGFYKIFSYCYHPAFAFMVNWMLVISNAGATSIVAIVGAEYINPIIMPASLQNPMGIKITSISTIVILYIINFVGIRLSAQTQNLLSMIKMVLMALLILTIFAGHPAPVSHTNFAISQEAWQFTDYLKALAVSFIPIFFTYGGYQQTINFGTDIENPVRNTPKGIFIGCSLVMFLYLAINFAYYKVLGIEGIAQSKSLTADLAKVFFGEIGFKFTSVLLFISVLTFVNSAMLTNPRVYFAMAEDGVLPQVFKKQNDKSQVQEFALTVFASFLVLFLFFADSFKELLNYVMFCDSVGMITSAATIFLLRKKSKEILGETYTIGFGKVLFPVIFIAVYTVVAISSLVENKENLPTAIGLFLGGLPLYYILKKAMDNLKI</sequence>
<feature type="transmembrane region" description="Helical" evidence="5">
    <location>
        <begin position="158"/>
        <end position="176"/>
    </location>
</feature>
<dbReference type="PANTHER" id="PTHR11785:SF512">
    <property type="entry name" value="SOBREMESA, ISOFORM B"/>
    <property type="match status" value="1"/>
</dbReference>
<dbReference type="RefSeq" id="WP_283344235.1">
    <property type="nucleotide sequence ID" value="NZ_JASHIF010000007.1"/>
</dbReference>
<evidence type="ECO:0000256" key="3">
    <source>
        <dbReference type="ARBA" id="ARBA00022989"/>
    </source>
</evidence>
<comment type="subcellular location">
    <subcellularLocation>
        <location evidence="1">Membrane</location>
        <topology evidence="1">Multi-pass membrane protein</topology>
    </subcellularLocation>
</comment>
<comment type="caution">
    <text evidence="6">The sequence shown here is derived from an EMBL/GenBank/DDBJ whole genome shotgun (WGS) entry which is preliminary data.</text>
</comment>
<dbReference type="Gene3D" id="1.20.1740.10">
    <property type="entry name" value="Amino acid/polyamine transporter I"/>
    <property type="match status" value="1"/>
</dbReference>
<evidence type="ECO:0000256" key="1">
    <source>
        <dbReference type="ARBA" id="ARBA00004141"/>
    </source>
</evidence>
<feature type="transmembrane region" description="Helical" evidence="5">
    <location>
        <begin position="355"/>
        <end position="377"/>
    </location>
</feature>
<name>A0ABT6Y6V3_9BACT</name>
<evidence type="ECO:0000313" key="7">
    <source>
        <dbReference type="Proteomes" id="UP001236507"/>
    </source>
</evidence>
<accession>A0ABT6Y6V3</accession>
<keyword evidence="2 5" id="KW-0812">Transmembrane</keyword>
<feature type="transmembrane region" description="Helical" evidence="5">
    <location>
        <begin position="235"/>
        <end position="256"/>
    </location>
</feature>
<keyword evidence="4 5" id="KW-0472">Membrane</keyword>
<feature type="transmembrane region" description="Helical" evidence="5">
    <location>
        <begin position="7"/>
        <end position="26"/>
    </location>
</feature>
<evidence type="ECO:0000256" key="4">
    <source>
        <dbReference type="ARBA" id="ARBA00023136"/>
    </source>
</evidence>
<dbReference type="InterPro" id="IPR050598">
    <property type="entry name" value="AminoAcid_Transporter"/>
</dbReference>
<keyword evidence="7" id="KW-1185">Reference proteome</keyword>
<evidence type="ECO:0000313" key="6">
    <source>
        <dbReference type="EMBL" id="MDI9859257.1"/>
    </source>
</evidence>
<feature type="transmembrane region" description="Helical" evidence="5">
    <location>
        <begin position="127"/>
        <end position="146"/>
    </location>
</feature>
<proteinExistence type="predicted"/>
<protein>
    <submittedName>
        <fullName evidence="6">Amino acid permease</fullName>
    </submittedName>
</protein>
<evidence type="ECO:0000256" key="5">
    <source>
        <dbReference type="SAM" id="Phobius"/>
    </source>
</evidence>
<gene>
    <name evidence="6" type="ORF">QM524_08560</name>
</gene>
<organism evidence="6 7">
    <name type="scientific">Flectobacillus roseus</name>
    <dbReference type="NCBI Taxonomy" id="502259"/>
    <lineage>
        <taxon>Bacteria</taxon>
        <taxon>Pseudomonadati</taxon>
        <taxon>Bacteroidota</taxon>
        <taxon>Cytophagia</taxon>
        <taxon>Cytophagales</taxon>
        <taxon>Flectobacillaceae</taxon>
        <taxon>Flectobacillus</taxon>
    </lineage>
</organism>
<dbReference type="InterPro" id="IPR002293">
    <property type="entry name" value="AA/rel_permease1"/>
</dbReference>
<feature type="transmembrane region" description="Helical" evidence="5">
    <location>
        <begin position="389"/>
        <end position="415"/>
    </location>
</feature>
<dbReference type="EMBL" id="JASHIF010000007">
    <property type="protein sequence ID" value="MDI9859257.1"/>
    <property type="molecule type" value="Genomic_DNA"/>
</dbReference>
<reference evidence="6 7" key="1">
    <citation type="submission" date="2023-05" db="EMBL/GenBank/DDBJ databases">
        <title>Novel species of genus Flectobacillus isolated from stream in China.</title>
        <authorList>
            <person name="Lu H."/>
        </authorList>
    </citation>
    <scope>NUCLEOTIDE SEQUENCE [LARGE SCALE GENOMIC DNA]</scope>
    <source>
        <strain evidence="6 7">KCTC 42575</strain>
    </source>
</reference>
<dbReference type="Pfam" id="PF13520">
    <property type="entry name" value="AA_permease_2"/>
    <property type="match status" value="1"/>
</dbReference>
<evidence type="ECO:0000256" key="2">
    <source>
        <dbReference type="ARBA" id="ARBA00022692"/>
    </source>
</evidence>
<keyword evidence="3 5" id="KW-1133">Transmembrane helix</keyword>
<feature type="transmembrane region" description="Helical" evidence="5">
    <location>
        <begin position="276"/>
        <end position="297"/>
    </location>
</feature>
<dbReference type="PIRSF" id="PIRSF006060">
    <property type="entry name" value="AA_transporter"/>
    <property type="match status" value="1"/>
</dbReference>
<feature type="transmembrane region" description="Helical" evidence="5">
    <location>
        <begin position="421"/>
        <end position="438"/>
    </location>
</feature>
<dbReference type="Proteomes" id="UP001236507">
    <property type="component" value="Unassembled WGS sequence"/>
</dbReference>
<dbReference type="PANTHER" id="PTHR11785">
    <property type="entry name" value="AMINO ACID TRANSPORTER"/>
    <property type="match status" value="1"/>
</dbReference>
<feature type="transmembrane region" description="Helical" evidence="5">
    <location>
        <begin position="196"/>
        <end position="214"/>
    </location>
</feature>